<comment type="cofactor">
    <cofactor evidence="2 8">
        <name>pyridoxal 5'-phosphate</name>
        <dbReference type="ChEBI" id="CHEBI:597326"/>
    </cofactor>
</comment>
<dbReference type="PANTHER" id="PTHR30511:SF4">
    <property type="entry name" value="ALANINE RACEMASE, BIOSYNTHETIC"/>
    <property type="match status" value="1"/>
</dbReference>
<dbReference type="Pfam" id="PF01168">
    <property type="entry name" value="Ala_racemase_N"/>
    <property type="match status" value="1"/>
</dbReference>
<dbReference type="Gene3D" id="2.40.37.10">
    <property type="entry name" value="Lyase, Ornithine Decarboxylase, Chain A, domain 1"/>
    <property type="match status" value="1"/>
</dbReference>
<feature type="modified residue" description="N6-(pyridoxal phosphate)lysine" evidence="8">
    <location>
        <position position="34"/>
    </location>
</feature>
<organism evidence="10 11">
    <name type="scientific">Candidatus Coxiella mudrowiae</name>
    <dbReference type="NCBI Taxonomy" id="2054173"/>
    <lineage>
        <taxon>Bacteria</taxon>
        <taxon>Pseudomonadati</taxon>
        <taxon>Pseudomonadota</taxon>
        <taxon>Gammaproteobacteria</taxon>
        <taxon>Legionellales</taxon>
        <taxon>Coxiellaceae</taxon>
        <taxon>Coxiella</taxon>
    </lineage>
</organism>
<comment type="similarity">
    <text evidence="3 8">Belongs to the alanine racemase family.</text>
</comment>
<dbReference type="HAMAP" id="MF_01201">
    <property type="entry name" value="Ala_racemase"/>
    <property type="match status" value="1"/>
</dbReference>
<dbReference type="Gene3D" id="3.20.20.10">
    <property type="entry name" value="Alanine racemase"/>
    <property type="match status" value="1"/>
</dbReference>
<dbReference type="EC" id="5.1.1.1" evidence="4 8"/>
<feature type="active site" description="Proton acceptor; specific for L-alanine" evidence="8">
    <location>
        <position position="254"/>
    </location>
</feature>
<comment type="catalytic activity">
    <reaction evidence="1 8">
        <text>L-alanine = D-alanine</text>
        <dbReference type="Rhea" id="RHEA:20249"/>
        <dbReference type="ChEBI" id="CHEBI:57416"/>
        <dbReference type="ChEBI" id="CHEBI:57972"/>
        <dbReference type="EC" id="5.1.1.1"/>
    </reaction>
</comment>
<evidence type="ECO:0000256" key="7">
    <source>
        <dbReference type="ARBA" id="ARBA00037912"/>
    </source>
</evidence>
<feature type="binding site" evidence="8">
    <location>
        <position position="129"/>
    </location>
    <ligand>
        <name>substrate</name>
    </ligand>
</feature>
<dbReference type="InterPro" id="IPR001608">
    <property type="entry name" value="Ala_racemase_N"/>
</dbReference>
<dbReference type="NCBIfam" id="TIGR00492">
    <property type="entry name" value="alr"/>
    <property type="match status" value="1"/>
</dbReference>
<evidence type="ECO:0000256" key="1">
    <source>
        <dbReference type="ARBA" id="ARBA00000316"/>
    </source>
</evidence>
<reference evidence="10 11" key="1">
    <citation type="journal article" date="2015" name="Genome Biol. Evol.">
        <title>Distinctive Genome Reduction Rates Revealed by Genomic Analyses of Two Coxiella-Like Endosymbionts in Ticks.</title>
        <authorList>
            <person name="Gottlieb Y."/>
            <person name="Lalzar I."/>
            <person name="Klasson L."/>
        </authorList>
    </citation>
    <scope>NUCLEOTIDE SEQUENCE [LARGE SCALE GENOMIC DNA]</scope>
    <source>
        <strain evidence="10 11">CRt</strain>
    </source>
</reference>
<evidence type="ECO:0000256" key="5">
    <source>
        <dbReference type="ARBA" id="ARBA00022898"/>
    </source>
</evidence>
<dbReference type="PRINTS" id="PR00992">
    <property type="entry name" value="ALARACEMASE"/>
</dbReference>
<keyword evidence="5 8" id="KW-0663">Pyridoxal phosphate</keyword>
<feature type="domain" description="Alanine racemase C-terminal" evidence="9">
    <location>
        <begin position="233"/>
        <end position="357"/>
    </location>
</feature>
<evidence type="ECO:0000256" key="3">
    <source>
        <dbReference type="ARBA" id="ARBA00007880"/>
    </source>
</evidence>
<evidence type="ECO:0000259" key="9">
    <source>
        <dbReference type="SMART" id="SM01005"/>
    </source>
</evidence>
<keyword evidence="11" id="KW-1185">Reference proteome</keyword>
<evidence type="ECO:0000256" key="4">
    <source>
        <dbReference type="ARBA" id="ARBA00013089"/>
    </source>
</evidence>
<accession>A0ABN4HQ55</accession>
<feature type="binding site" evidence="8">
    <location>
        <position position="302"/>
    </location>
    <ligand>
        <name>substrate</name>
    </ligand>
</feature>
<comment type="function">
    <text evidence="8">Catalyzes the interconversion of L-alanine and D-alanine. May also act on other amino acids.</text>
</comment>
<dbReference type="PANTHER" id="PTHR30511">
    <property type="entry name" value="ALANINE RACEMASE"/>
    <property type="match status" value="1"/>
</dbReference>
<gene>
    <name evidence="10" type="primary">alr</name>
    <name evidence="10" type="ORF">CleRT_10440</name>
</gene>
<dbReference type="SMART" id="SM01005">
    <property type="entry name" value="Ala_racemase_C"/>
    <property type="match status" value="1"/>
</dbReference>
<dbReference type="Proteomes" id="UP000063965">
    <property type="component" value="Chromosome"/>
</dbReference>
<feature type="active site" description="Proton acceptor; specific for D-alanine" evidence="8">
    <location>
        <position position="34"/>
    </location>
</feature>
<dbReference type="InterPro" id="IPR011079">
    <property type="entry name" value="Ala_racemase_C"/>
</dbReference>
<dbReference type="RefSeq" id="WP_048875356.1">
    <property type="nucleotide sequence ID" value="NZ_CP011126.1"/>
</dbReference>
<dbReference type="EMBL" id="CP011126">
    <property type="protein sequence ID" value="AKQ33723.1"/>
    <property type="molecule type" value="Genomic_DNA"/>
</dbReference>
<keyword evidence="6 8" id="KW-0413">Isomerase</keyword>
<dbReference type="SUPFAM" id="SSF50621">
    <property type="entry name" value="Alanine racemase C-terminal domain-like"/>
    <property type="match status" value="1"/>
</dbReference>
<sequence length="357" mass="39748">MNQAVATIDLQALKHNLSRIKEIAPQSFVLAMIKSNGYGHGLVRVAKTLLLVNAFGVACIDEALILRENRIVTPIVVMRGFIDEKELKKFIHYNLVAVIYHSHQLNLLEKNKVSSPLQVWLKIDTGMHRLGFPLEKVASAYDRLSACPSVQKPIGLMTHLADADNKDRSFTEWQINQFREIVKDRDVPKSVVNSAGVLSYSTAFLDWIRPGIMLYGVSPFSWETGVKRNLKPVMTLSARIIAIKNCRAGEVVGYGCTWRSSENTSIGIVGIGYGDGYPRHAPCGTPTLLHGKICPLIGRVSMDMIAIDLRHESEVKIGDEVVLWGNGLPVEQIAEQAGTISYELLCKITQRVQFREK</sequence>
<dbReference type="InterPro" id="IPR000821">
    <property type="entry name" value="Ala_racemase"/>
</dbReference>
<comment type="pathway">
    <text evidence="7 8">Amino-acid biosynthesis; D-alanine biosynthesis; D-alanine from L-alanine: step 1/1.</text>
</comment>
<dbReference type="SUPFAM" id="SSF51419">
    <property type="entry name" value="PLP-binding barrel"/>
    <property type="match status" value="1"/>
</dbReference>
<dbReference type="InterPro" id="IPR029066">
    <property type="entry name" value="PLP-binding_barrel"/>
</dbReference>
<evidence type="ECO:0000313" key="11">
    <source>
        <dbReference type="Proteomes" id="UP000063965"/>
    </source>
</evidence>
<dbReference type="InterPro" id="IPR009006">
    <property type="entry name" value="Ala_racemase/Decarboxylase_C"/>
</dbReference>
<protein>
    <recommendedName>
        <fullName evidence="4 8">Alanine racemase</fullName>
        <ecNumber evidence="4 8">5.1.1.1</ecNumber>
    </recommendedName>
</protein>
<evidence type="ECO:0000256" key="8">
    <source>
        <dbReference type="HAMAP-Rule" id="MF_01201"/>
    </source>
</evidence>
<name>A0ABN4HQ55_9COXI</name>
<proteinExistence type="inferred from homology"/>
<dbReference type="CDD" id="cd06827">
    <property type="entry name" value="PLPDE_III_AR_proteobact"/>
    <property type="match status" value="1"/>
</dbReference>
<dbReference type="Pfam" id="PF00842">
    <property type="entry name" value="Ala_racemase_C"/>
    <property type="match status" value="1"/>
</dbReference>
<evidence type="ECO:0000313" key="10">
    <source>
        <dbReference type="EMBL" id="AKQ33723.1"/>
    </source>
</evidence>
<evidence type="ECO:0000256" key="6">
    <source>
        <dbReference type="ARBA" id="ARBA00023235"/>
    </source>
</evidence>
<evidence type="ECO:0000256" key="2">
    <source>
        <dbReference type="ARBA" id="ARBA00001933"/>
    </source>
</evidence>